<evidence type="ECO:0000256" key="1">
    <source>
        <dbReference type="SAM" id="MobiDB-lite"/>
    </source>
</evidence>
<sequence>MTTSPSANPITSPANPEAPQSQSNKPPATSELLDPTLAPQEQAPASEPHEALATSEAALAPGPQEVQDPQQPKTKPQPLTPMK</sequence>
<accession>A0A5B0M0R4</accession>
<evidence type="ECO:0000313" key="2">
    <source>
        <dbReference type="EMBL" id="KAA1069916.1"/>
    </source>
</evidence>
<name>A0A5B0M0R4_PUCGR</name>
<evidence type="ECO:0000313" key="3">
    <source>
        <dbReference type="Proteomes" id="UP000325313"/>
    </source>
</evidence>
<feature type="compositionally biased region" description="Low complexity" evidence="1">
    <location>
        <begin position="67"/>
        <end position="83"/>
    </location>
</feature>
<proteinExistence type="predicted"/>
<protein>
    <submittedName>
        <fullName evidence="2">Uncharacterized protein</fullName>
    </submittedName>
</protein>
<dbReference type="AlphaFoldDB" id="A0A5B0M0R4"/>
<organism evidence="2 3">
    <name type="scientific">Puccinia graminis f. sp. tritici</name>
    <dbReference type="NCBI Taxonomy" id="56615"/>
    <lineage>
        <taxon>Eukaryota</taxon>
        <taxon>Fungi</taxon>
        <taxon>Dikarya</taxon>
        <taxon>Basidiomycota</taxon>
        <taxon>Pucciniomycotina</taxon>
        <taxon>Pucciniomycetes</taxon>
        <taxon>Pucciniales</taxon>
        <taxon>Pucciniaceae</taxon>
        <taxon>Puccinia</taxon>
    </lineage>
</organism>
<comment type="caution">
    <text evidence="2">The sequence shown here is derived from an EMBL/GenBank/DDBJ whole genome shotgun (WGS) entry which is preliminary data.</text>
</comment>
<dbReference type="Proteomes" id="UP000325313">
    <property type="component" value="Unassembled WGS sequence"/>
</dbReference>
<feature type="region of interest" description="Disordered" evidence="1">
    <location>
        <begin position="1"/>
        <end position="83"/>
    </location>
</feature>
<gene>
    <name evidence="2" type="ORF">PGTUg99_000153</name>
</gene>
<dbReference type="EMBL" id="VDEP01000496">
    <property type="protein sequence ID" value="KAA1069916.1"/>
    <property type="molecule type" value="Genomic_DNA"/>
</dbReference>
<reference evidence="2 3" key="1">
    <citation type="submission" date="2019-05" db="EMBL/GenBank/DDBJ databases">
        <title>Emergence of the Ug99 lineage of the wheat stem rust pathogen through somatic hybridization.</title>
        <authorList>
            <person name="Li F."/>
            <person name="Upadhyaya N.M."/>
            <person name="Sperschneider J."/>
            <person name="Matny O."/>
            <person name="Nguyen-Phuc H."/>
            <person name="Mago R."/>
            <person name="Raley C."/>
            <person name="Miller M.E."/>
            <person name="Silverstein K.A.T."/>
            <person name="Henningsen E."/>
            <person name="Hirsch C.D."/>
            <person name="Visser B."/>
            <person name="Pretorius Z.A."/>
            <person name="Steffenson B.J."/>
            <person name="Schwessinger B."/>
            <person name="Dodds P.N."/>
            <person name="Figueroa M."/>
        </authorList>
    </citation>
    <scope>NUCLEOTIDE SEQUENCE [LARGE SCALE GENOMIC DNA]</scope>
    <source>
        <strain evidence="2 3">Ug99</strain>
    </source>
</reference>
<feature type="compositionally biased region" description="Polar residues" evidence="1">
    <location>
        <begin position="1"/>
        <end position="27"/>
    </location>
</feature>